<feature type="compositionally biased region" description="Polar residues" evidence="1">
    <location>
        <begin position="134"/>
        <end position="155"/>
    </location>
</feature>
<dbReference type="EMBL" id="JABWDY010027958">
    <property type="protein sequence ID" value="KAF5187478.1"/>
    <property type="molecule type" value="Genomic_DNA"/>
</dbReference>
<dbReference type="AlphaFoldDB" id="A0A7J6VSD6"/>
<gene>
    <name evidence="2" type="ORF">FRX31_022935</name>
</gene>
<evidence type="ECO:0000313" key="2">
    <source>
        <dbReference type="EMBL" id="KAF5187478.1"/>
    </source>
</evidence>
<evidence type="ECO:0000256" key="1">
    <source>
        <dbReference type="SAM" id="MobiDB-lite"/>
    </source>
</evidence>
<name>A0A7J6VSD6_THATH</name>
<protein>
    <submittedName>
        <fullName evidence="2">Uncharacterized protein</fullName>
    </submittedName>
</protein>
<evidence type="ECO:0000313" key="3">
    <source>
        <dbReference type="Proteomes" id="UP000554482"/>
    </source>
</evidence>
<feature type="region of interest" description="Disordered" evidence="1">
    <location>
        <begin position="110"/>
        <end position="161"/>
    </location>
</feature>
<proteinExistence type="predicted"/>
<accession>A0A7J6VSD6</accession>
<comment type="caution">
    <text evidence="2">The sequence shown here is derived from an EMBL/GenBank/DDBJ whole genome shotgun (WGS) entry which is preliminary data.</text>
</comment>
<reference evidence="2 3" key="1">
    <citation type="submission" date="2020-06" db="EMBL/GenBank/DDBJ databases">
        <title>Transcriptomic and genomic resources for Thalictrum thalictroides and T. hernandezii: Facilitating candidate gene discovery in an emerging model plant lineage.</title>
        <authorList>
            <person name="Arias T."/>
            <person name="Riano-Pachon D.M."/>
            <person name="Di Stilio V.S."/>
        </authorList>
    </citation>
    <scope>NUCLEOTIDE SEQUENCE [LARGE SCALE GENOMIC DNA]</scope>
    <source>
        <strain evidence="3">cv. WT478/WT964</strain>
        <tissue evidence="2">Leaves</tissue>
    </source>
</reference>
<feature type="non-terminal residue" evidence="2">
    <location>
        <position position="206"/>
    </location>
</feature>
<feature type="region of interest" description="Disordered" evidence="1">
    <location>
        <begin position="67"/>
        <end position="90"/>
    </location>
</feature>
<organism evidence="2 3">
    <name type="scientific">Thalictrum thalictroides</name>
    <name type="common">Rue-anemone</name>
    <name type="synonym">Anemone thalictroides</name>
    <dbReference type="NCBI Taxonomy" id="46969"/>
    <lineage>
        <taxon>Eukaryota</taxon>
        <taxon>Viridiplantae</taxon>
        <taxon>Streptophyta</taxon>
        <taxon>Embryophyta</taxon>
        <taxon>Tracheophyta</taxon>
        <taxon>Spermatophyta</taxon>
        <taxon>Magnoliopsida</taxon>
        <taxon>Ranunculales</taxon>
        <taxon>Ranunculaceae</taxon>
        <taxon>Thalictroideae</taxon>
        <taxon>Thalictrum</taxon>
    </lineage>
</organism>
<dbReference type="Proteomes" id="UP000554482">
    <property type="component" value="Unassembled WGS sequence"/>
</dbReference>
<sequence>MEVTQAKGITVMDHDPSPAPISLSPNRFEALQGKPDPVCCNTLSPTHAVKQPVALPEIIEPVFFKSHNRNETNQRRPRYRGGPLHPKNPRLRATNASQIIWDNRHHWLPNKGRGLGRSLSRGRGRSIQRRDDSLISSSQKDASVSSIKENFTSPDTPRYEEGLVRNGGAVEEGDLNNNVSAAAFDLIPNHTTGTEEVESSQNLEND</sequence>
<keyword evidence="3" id="KW-1185">Reference proteome</keyword>